<keyword evidence="2" id="KW-1185">Reference proteome</keyword>
<dbReference type="AlphaFoldDB" id="A0AAV0WZH8"/>
<gene>
    <name evidence="1" type="ORF">MEUPH1_LOCUS16115</name>
</gene>
<accession>A0AAV0WZH8</accession>
<organism evidence="1 2">
    <name type="scientific">Macrosiphum euphorbiae</name>
    <name type="common">potato aphid</name>
    <dbReference type="NCBI Taxonomy" id="13131"/>
    <lineage>
        <taxon>Eukaryota</taxon>
        <taxon>Metazoa</taxon>
        <taxon>Ecdysozoa</taxon>
        <taxon>Arthropoda</taxon>
        <taxon>Hexapoda</taxon>
        <taxon>Insecta</taxon>
        <taxon>Pterygota</taxon>
        <taxon>Neoptera</taxon>
        <taxon>Paraneoptera</taxon>
        <taxon>Hemiptera</taxon>
        <taxon>Sternorrhyncha</taxon>
        <taxon>Aphidomorpha</taxon>
        <taxon>Aphidoidea</taxon>
        <taxon>Aphididae</taxon>
        <taxon>Macrosiphini</taxon>
        <taxon>Macrosiphum</taxon>
    </lineage>
</organism>
<comment type="caution">
    <text evidence="1">The sequence shown here is derived from an EMBL/GenBank/DDBJ whole genome shotgun (WGS) entry which is preliminary data.</text>
</comment>
<name>A0AAV0WZH8_9HEMI</name>
<protein>
    <submittedName>
        <fullName evidence="1">Uncharacterized protein</fullName>
    </submittedName>
</protein>
<evidence type="ECO:0000313" key="2">
    <source>
        <dbReference type="Proteomes" id="UP001160148"/>
    </source>
</evidence>
<evidence type="ECO:0000313" key="1">
    <source>
        <dbReference type="EMBL" id="CAI6360866.1"/>
    </source>
</evidence>
<reference evidence="1 2" key="1">
    <citation type="submission" date="2023-01" db="EMBL/GenBank/DDBJ databases">
        <authorList>
            <person name="Whitehead M."/>
        </authorList>
    </citation>
    <scope>NUCLEOTIDE SEQUENCE [LARGE SCALE GENOMIC DNA]</scope>
</reference>
<dbReference type="Proteomes" id="UP001160148">
    <property type="component" value="Unassembled WGS sequence"/>
</dbReference>
<sequence>MGIKVDKIVQGQGISNTGNVARRFFKNAEMSSKITGVDLNLIKKLGDILIAISSGYEINFESFDEYCKETAELYIELYNWYRMPPSMHKMLLHGSIVIKHALVPIGLLSEEAQEACNKNYKNFRENHTRKTSRLSTNTDLMHALLISSDPVIYSKRKILKTPFTELPSSVKQLIITDNDEETEDSDVCSDSE</sequence>
<dbReference type="EMBL" id="CARXXK010000003">
    <property type="protein sequence ID" value="CAI6360866.1"/>
    <property type="molecule type" value="Genomic_DNA"/>
</dbReference>
<proteinExistence type="predicted"/>